<dbReference type="AlphaFoldDB" id="A0AAE4Z6V4"/>
<dbReference type="EMBL" id="JAACAK010000022">
    <property type="protein sequence ID" value="NIR74098.1"/>
    <property type="molecule type" value="Genomic_DNA"/>
</dbReference>
<dbReference type="Gene3D" id="1.20.120.1490">
    <property type="match status" value="1"/>
</dbReference>
<evidence type="ECO:0008006" key="3">
    <source>
        <dbReference type="Google" id="ProtNLM"/>
    </source>
</evidence>
<evidence type="ECO:0000313" key="2">
    <source>
        <dbReference type="Proteomes" id="UP000702544"/>
    </source>
</evidence>
<evidence type="ECO:0000313" key="1">
    <source>
        <dbReference type="EMBL" id="NIR74098.1"/>
    </source>
</evidence>
<reference evidence="1 2" key="1">
    <citation type="submission" date="2020-01" db="EMBL/GenBank/DDBJ databases">
        <title>Genomes assembled from Gulf of Kutch pelagic sediment metagenomes.</title>
        <authorList>
            <person name="Chandrashekar M."/>
            <person name="Mahajan M.S."/>
            <person name="Dave K.J."/>
            <person name="Vatsa P."/>
            <person name="Nathani N.M."/>
        </authorList>
    </citation>
    <scope>NUCLEOTIDE SEQUENCE [LARGE SCALE GENOMIC DNA]</scope>
    <source>
        <strain evidence="1">KS3-K002</strain>
    </source>
</reference>
<protein>
    <recommendedName>
        <fullName evidence="3">Zinc resistance-associated protein</fullName>
    </recommendedName>
</protein>
<organism evidence="1 2">
    <name type="scientific">Candidatus Kutchimonas denitrificans</name>
    <dbReference type="NCBI Taxonomy" id="3056748"/>
    <lineage>
        <taxon>Bacteria</taxon>
        <taxon>Pseudomonadati</taxon>
        <taxon>Gemmatimonadota</taxon>
        <taxon>Gemmatimonadia</taxon>
        <taxon>Candidatus Palauibacterales</taxon>
        <taxon>Candidatus Palauibacteraceae</taxon>
        <taxon>Candidatus Kutchimonas</taxon>
    </lineage>
</organism>
<proteinExistence type="predicted"/>
<accession>A0AAE4Z6V4</accession>
<name>A0AAE4Z6V4_9BACT</name>
<sequence length="130" mass="15061">MKDKTRAGLAAVGLVLIGFALGVFADHLWFAYRLHHPASESTHRERLVQMLDTLDLTAEQREAIDSILERSQERVEEQLAEVHPALLATIDSARHEIEAVLDRDQLRTFHDWLRSEHQRMQAEDFPFIQH</sequence>
<dbReference type="Proteomes" id="UP000702544">
    <property type="component" value="Unassembled WGS sequence"/>
</dbReference>
<gene>
    <name evidence="1" type="ORF">GWO12_03150</name>
</gene>
<comment type="caution">
    <text evidence="1">The sequence shown here is derived from an EMBL/GenBank/DDBJ whole genome shotgun (WGS) entry which is preliminary data.</text>
</comment>